<evidence type="ECO:0000313" key="2">
    <source>
        <dbReference type="Proteomes" id="UP000659904"/>
    </source>
</evidence>
<dbReference type="AlphaFoldDB" id="A0A8J3P3M8"/>
<sequence length="54" mass="5819">MKRKPVVGAAAWAGTGQVTNASTTTVRRDRDLLTADLTGVSALLRKSYREVTMP</sequence>
<accession>A0A8J3P3M8</accession>
<evidence type="ECO:0000313" key="1">
    <source>
        <dbReference type="EMBL" id="GIG02791.1"/>
    </source>
</evidence>
<dbReference type="EMBL" id="BONH01000060">
    <property type="protein sequence ID" value="GIG02791.1"/>
    <property type="molecule type" value="Genomic_DNA"/>
</dbReference>
<gene>
    <name evidence="1" type="ORF">Cci01nite_78840</name>
</gene>
<comment type="caution">
    <text evidence="1">The sequence shown here is derived from an EMBL/GenBank/DDBJ whole genome shotgun (WGS) entry which is preliminary data.</text>
</comment>
<keyword evidence="2" id="KW-1185">Reference proteome</keyword>
<dbReference type="Proteomes" id="UP000659904">
    <property type="component" value="Unassembled WGS sequence"/>
</dbReference>
<reference evidence="1 2" key="1">
    <citation type="submission" date="2021-01" db="EMBL/GenBank/DDBJ databases">
        <title>Whole genome shotgun sequence of Catellatospora citrea NBRC 14495.</title>
        <authorList>
            <person name="Komaki H."/>
            <person name="Tamura T."/>
        </authorList>
    </citation>
    <scope>NUCLEOTIDE SEQUENCE [LARGE SCALE GENOMIC DNA]</scope>
    <source>
        <strain evidence="1 2">NBRC 14495</strain>
    </source>
</reference>
<name>A0A8J3P3M8_9ACTN</name>
<proteinExistence type="predicted"/>
<protein>
    <submittedName>
        <fullName evidence="1">Uncharacterized protein</fullName>
    </submittedName>
</protein>
<organism evidence="1 2">
    <name type="scientific">Catellatospora citrea</name>
    <dbReference type="NCBI Taxonomy" id="53366"/>
    <lineage>
        <taxon>Bacteria</taxon>
        <taxon>Bacillati</taxon>
        <taxon>Actinomycetota</taxon>
        <taxon>Actinomycetes</taxon>
        <taxon>Micromonosporales</taxon>
        <taxon>Micromonosporaceae</taxon>
        <taxon>Catellatospora</taxon>
    </lineage>
</organism>